<evidence type="ECO:0000313" key="1">
    <source>
        <dbReference type="EMBL" id="KAK4605921.1"/>
    </source>
</evidence>
<keyword evidence="2" id="KW-1185">Reference proteome</keyword>
<dbReference type="Proteomes" id="UP001324115">
    <property type="component" value="Unassembled WGS sequence"/>
</dbReference>
<name>A0AAN7JBY7_QUERU</name>
<comment type="caution">
    <text evidence="1">The sequence shown here is derived from an EMBL/GenBank/DDBJ whole genome shotgun (WGS) entry which is preliminary data.</text>
</comment>
<gene>
    <name evidence="1" type="ORF">RGQ29_000274</name>
</gene>
<reference evidence="1 2" key="1">
    <citation type="journal article" date="2023" name="G3 (Bethesda)">
        <title>A haplotype-resolved chromosome-scale genome for Quercus rubra L. provides insights into the genetics of adaptive traits for red oak species.</title>
        <authorList>
            <person name="Kapoor B."/>
            <person name="Jenkins J."/>
            <person name="Schmutz J."/>
            <person name="Zhebentyayeva T."/>
            <person name="Kuelheim C."/>
            <person name="Coggeshall M."/>
            <person name="Heim C."/>
            <person name="Lasky J.R."/>
            <person name="Leites L."/>
            <person name="Islam-Faridi N."/>
            <person name="Romero-Severson J."/>
            <person name="DeLeo V.L."/>
            <person name="Lucas S.M."/>
            <person name="Lazic D."/>
            <person name="Gailing O."/>
            <person name="Carlson J."/>
            <person name="Staton M."/>
        </authorList>
    </citation>
    <scope>NUCLEOTIDE SEQUENCE [LARGE SCALE GENOMIC DNA]</scope>
    <source>
        <strain evidence="1">Pseudo-F2</strain>
    </source>
</reference>
<sequence>MGSPSFILAQKLKALKGDLKKWNREEFGDLAFRKKSLWFELLGLDAISEVWNLSNEEQSRRIQIRGDIEYLTSLEEIFWRQKSCVLFVKEGDNNTHFFHRLANSHRRANQINKILKWIVLFMRMRWR</sequence>
<accession>A0AAN7JBY7</accession>
<organism evidence="1 2">
    <name type="scientific">Quercus rubra</name>
    <name type="common">Northern red oak</name>
    <name type="synonym">Quercus borealis</name>
    <dbReference type="NCBI Taxonomy" id="3512"/>
    <lineage>
        <taxon>Eukaryota</taxon>
        <taxon>Viridiplantae</taxon>
        <taxon>Streptophyta</taxon>
        <taxon>Embryophyta</taxon>
        <taxon>Tracheophyta</taxon>
        <taxon>Spermatophyta</taxon>
        <taxon>Magnoliopsida</taxon>
        <taxon>eudicotyledons</taxon>
        <taxon>Gunneridae</taxon>
        <taxon>Pentapetalae</taxon>
        <taxon>rosids</taxon>
        <taxon>fabids</taxon>
        <taxon>Fagales</taxon>
        <taxon>Fagaceae</taxon>
        <taxon>Quercus</taxon>
    </lineage>
</organism>
<dbReference type="EMBL" id="JAXUIC010000001">
    <property type="protein sequence ID" value="KAK4605921.1"/>
    <property type="molecule type" value="Genomic_DNA"/>
</dbReference>
<protein>
    <submittedName>
        <fullName evidence="1">Uncharacterized protein</fullName>
    </submittedName>
</protein>
<proteinExistence type="predicted"/>
<dbReference type="AlphaFoldDB" id="A0AAN7JBY7"/>
<evidence type="ECO:0000313" key="2">
    <source>
        <dbReference type="Proteomes" id="UP001324115"/>
    </source>
</evidence>